<protein>
    <submittedName>
        <fullName evidence="3">Acyltransferase</fullName>
    </submittedName>
</protein>
<keyword evidence="1" id="KW-1133">Transmembrane helix</keyword>
<dbReference type="InterPro" id="IPR002656">
    <property type="entry name" value="Acyl_transf_3_dom"/>
</dbReference>
<feature type="transmembrane region" description="Helical" evidence="1">
    <location>
        <begin position="239"/>
        <end position="259"/>
    </location>
</feature>
<keyword evidence="4" id="KW-1185">Reference proteome</keyword>
<evidence type="ECO:0000313" key="3">
    <source>
        <dbReference type="EMBL" id="QIB40112.1"/>
    </source>
</evidence>
<proteinExistence type="predicted"/>
<dbReference type="Pfam" id="PF01757">
    <property type="entry name" value="Acyl_transf_3"/>
    <property type="match status" value="1"/>
</dbReference>
<gene>
    <name evidence="3" type="ORF">G3A56_19515</name>
</gene>
<keyword evidence="3" id="KW-0012">Acyltransferase</keyword>
<evidence type="ECO:0000313" key="4">
    <source>
        <dbReference type="Proteomes" id="UP000464865"/>
    </source>
</evidence>
<dbReference type="AlphaFoldDB" id="A0A7L5BMH6"/>
<keyword evidence="3" id="KW-0808">Transferase</keyword>
<dbReference type="GO" id="GO:0016020">
    <property type="term" value="C:membrane"/>
    <property type="evidence" value="ECO:0007669"/>
    <property type="project" value="TreeGrafter"/>
</dbReference>
<dbReference type="KEGG" id="roy:G3A56_19515"/>
<dbReference type="GO" id="GO:0000271">
    <property type="term" value="P:polysaccharide biosynthetic process"/>
    <property type="evidence" value="ECO:0007669"/>
    <property type="project" value="TreeGrafter"/>
</dbReference>
<feature type="transmembrane region" description="Helical" evidence="1">
    <location>
        <begin position="128"/>
        <end position="148"/>
    </location>
</feature>
<sequence>MIVNLQVLRAAAALLVFFHHFIPVIGRVFPDVRKYEGGASGVDIFFVLSGFIMVVTTYNKDVDPFKFLMNRVVRVVPIYWMMTLLIVSLFIVGARPLGVMELQPSYVWKSLFFIPFERGGFWEPVLSVGWTLNYEMFFYFVFSILMFIRSSQYRLIFLVFFLFSLVASGLIFPFDDYFKYYSSPVILDFAFGAAFGAFFSGLRNDSILVGPRGSWLLIVLGVVIIISTSSGFSLYNNNILRPLTWGVAGMLLVSGCVFLERNGYVAKHWFLLSLGNASYSIYLVHNLMIQISMKTVAMTGLSGLAFLLFTAFFALALTTIFGLASYRFIEAPINQAYRKRNKVRDLSLQH</sequence>
<name>A0A7L5BMH6_9HYPH</name>
<dbReference type="RefSeq" id="WP_003497340.1">
    <property type="nucleotide sequence ID" value="NZ_CP048635.1"/>
</dbReference>
<dbReference type="Proteomes" id="UP000464865">
    <property type="component" value="Chromosome M15-12"/>
</dbReference>
<feature type="transmembrane region" description="Helical" evidence="1">
    <location>
        <begin position="78"/>
        <end position="98"/>
    </location>
</feature>
<dbReference type="GO" id="GO:0016747">
    <property type="term" value="F:acyltransferase activity, transferring groups other than amino-acyl groups"/>
    <property type="evidence" value="ECO:0007669"/>
    <property type="project" value="InterPro"/>
</dbReference>
<feature type="transmembrane region" description="Helical" evidence="1">
    <location>
        <begin position="304"/>
        <end position="329"/>
    </location>
</feature>
<evidence type="ECO:0000256" key="1">
    <source>
        <dbReference type="SAM" id="Phobius"/>
    </source>
</evidence>
<dbReference type="PANTHER" id="PTHR23028">
    <property type="entry name" value="ACETYLTRANSFERASE"/>
    <property type="match status" value="1"/>
</dbReference>
<evidence type="ECO:0000259" key="2">
    <source>
        <dbReference type="Pfam" id="PF01757"/>
    </source>
</evidence>
<dbReference type="PANTHER" id="PTHR23028:SF53">
    <property type="entry name" value="ACYL_TRANSF_3 DOMAIN-CONTAINING PROTEIN"/>
    <property type="match status" value="1"/>
</dbReference>
<feature type="domain" description="Acyltransferase 3" evidence="2">
    <location>
        <begin position="4"/>
        <end position="321"/>
    </location>
</feature>
<dbReference type="EMBL" id="CP048635">
    <property type="protein sequence ID" value="QIB40112.1"/>
    <property type="molecule type" value="Genomic_DNA"/>
</dbReference>
<feature type="transmembrane region" description="Helical" evidence="1">
    <location>
        <begin position="180"/>
        <end position="202"/>
    </location>
</feature>
<feature type="transmembrane region" description="Helical" evidence="1">
    <location>
        <begin position="7"/>
        <end position="26"/>
    </location>
</feature>
<keyword evidence="1" id="KW-0472">Membrane</keyword>
<feature type="transmembrane region" description="Helical" evidence="1">
    <location>
        <begin position="38"/>
        <end position="58"/>
    </location>
</feature>
<organism evidence="3 4">
    <name type="scientific">Rhizobium oryzihabitans</name>
    <dbReference type="NCBI Taxonomy" id="2267833"/>
    <lineage>
        <taxon>Bacteria</taxon>
        <taxon>Pseudomonadati</taxon>
        <taxon>Pseudomonadota</taxon>
        <taxon>Alphaproteobacteria</taxon>
        <taxon>Hyphomicrobiales</taxon>
        <taxon>Rhizobiaceae</taxon>
        <taxon>Rhizobium/Agrobacterium group</taxon>
        <taxon>Rhizobium</taxon>
    </lineage>
</organism>
<feature type="transmembrane region" description="Helical" evidence="1">
    <location>
        <begin position="271"/>
        <end position="292"/>
    </location>
</feature>
<keyword evidence="1" id="KW-0812">Transmembrane</keyword>
<reference evidence="3 4" key="1">
    <citation type="submission" date="2020-02" db="EMBL/GenBank/DDBJ databases">
        <title>Plant-Promoting Endophytic Bacterium Rhizobium oryzihabitans sp. nov., Isolated from the Root of Rice.</title>
        <authorList>
            <person name="zhao J."/>
            <person name="Zhang G."/>
        </authorList>
    </citation>
    <scope>NUCLEOTIDE SEQUENCE [LARGE SCALE GENOMIC DNA]</scope>
    <source>
        <strain evidence="3 4">M15</strain>
    </source>
</reference>
<dbReference type="InterPro" id="IPR050879">
    <property type="entry name" value="Acyltransferase_3"/>
</dbReference>
<accession>A0A7L5BMH6</accession>
<feature type="transmembrane region" description="Helical" evidence="1">
    <location>
        <begin position="155"/>
        <end position="174"/>
    </location>
</feature>
<feature type="transmembrane region" description="Helical" evidence="1">
    <location>
        <begin position="214"/>
        <end position="233"/>
    </location>
</feature>